<keyword evidence="7 8" id="KW-0539">Nucleus</keyword>
<dbReference type="AlphaFoldDB" id="A0A6A4INM5"/>
<evidence type="ECO:0000256" key="4">
    <source>
        <dbReference type="ARBA" id="ARBA00022603"/>
    </source>
</evidence>
<dbReference type="Pfam" id="PF01728">
    <property type="entry name" value="FtsJ"/>
    <property type="match status" value="1"/>
</dbReference>
<comment type="similarity">
    <text evidence="8">Belongs to the class I-like SAM-binding methyltransferase superfamily. RNA methyltransferase RlmE family. SPB1 subfamily.</text>
</comment>
<dbReference type="InterPro" id="IPR029063">
    <property type="entry name" value="SAM-dependent_MTases_sf"/>
</dbReference>
<dbReference type="InterPro" id="IPR012920">
    <property type="entry name" value="rRNA_MeTfrase_SPB1-like_C"/>
</dbReference>
<feature type="compositionally biased region" description="Acidic residues" evidence="9">
    <location>
        <begin position="551"/>
        <end position="561"/>
    </location>
</feature>
<keyword evidence="2 8" id="KW-0690">Ribosome biogenesis</keyword>
<dbReference type="HAMAP" id="MF_01547">
    <property type="entry name" value="RNA_methyltr_E"/>
    <property type="match status" value="1"/>
</dbReference>
<feature type="binding site" evidence="8">
    <location>
        <position position="93"/>
    </location>
    <ligand>
        <name>S-adenosyl-L-methionine</name>
        <dbReference type="ChEBI" id="CHEBI:59789"/>
    </ligand>
</feature>
<keyword evidence="14" id="KW-1185">Reference proteome</keyword>
<comment type="subcellular location">
    <subcellularLocation>
        <location evidence="1 8">Nucleus</location>
        <location evidence="1 8">Nucleolus</location>
    </subcellularLocation>
</comment>
<dbReference type="Proteomes" id="UP000799118">
    <property type="component" value="Unassembled WGS sequence"/>
</dbReference>
<feature type="region of interest" description="Disordered" evidence="9">
    <location>
        <begin position="615"/>
        <end position="663"/>
    </location>
</feature>
<dbReference type="GO" id="GO:0000466">
    <property type="term" value="P:maturation of 5.8S rRNA from tricistronic rRNA transcript (SSU-rRNA, 5.8S rRNA, LSU-rRNA)"/>
    <property type="evidence" value="ECO:0007669"/>
    <property type="project" value="TreeGrafter"/>
</dbReference>
<evidence type="ECO:0000256" key="2">
    <source>
        <dbReference type="ARBA" id="ARBA00022517"/>
    </source>
</evidence>
<evidence type="ECO:0000256" key="6">
    <source>
        <dbReference type="ARBA" id="ARBA00022691"/>
    </source>
</evidence>
<proteinExistence type="inferred from homology"/>
<dbReference type="InterPro" id="IPR002877">
    <property type="entry name" value="RNA_MeTrfase_FtsJ_dom"/>
</dbReference>
<dbReference type="Gene3D" id="3.40.50.150">
    <property type="entry name" value="Vaccinia Virus protein VP39"/>
    <property type="match status" value="1"/>
</dbReference>
<dbReference type="PANTHER" id="PTHR10920:SF13">
    <property type="entry name" value="PRE-RRNA 2'-O-RIBOSE RNA METHYLTRANSFERASE FTSJ3"/>
    <property type="match status" value="1"/>
</dbReference>
<dbReference type="SUPFAM" id="SSF53335">
    <property type="entry name" value="S-adenosyl-L-methionine-dependent methyltransferases"/>
    <property type="match status" value="1"/>
</dbReference>
<sequence length="886" mass="100303">MGKSQKKTGKGRLDKYYKLAKEQGYRARSAFKLIQLNKKYSFLESARCTIDLCAAPGGWLQVASKYMPVNSVIIGVDLVPIKPIPRVVTFASDITTPQCRNLIRAEVKDWKADVVLHDGAPNVGTAWIQDAYGQSELVLMSLKLAVEFLVKGGTFVTKVFRSADYNNLIWVFNQLFGKVEATKPPSSRNVSAEIFVVCRDFLAPKFIDPKFLDPKHVFKDLSASIPDSDKLTRAHNAESNVFQPEKKRRKRDGYEDGNYTLFKSIPVSEFVHSDDPISVLGSTNQMTFQTDEEKEWLALEITTEDVRTNCKDLKVLGKGDFKALIKWRVALREELGLDVKRKDTEDVTETVEITEEVDEEQMIQEELERLNAENAARTKRDRRRANEVRTRTIQRMQLQMTAPMDIGLDLQDASLGGQDDVFDLQGAEKGMRKRGGVSKLIGADGVVVEDSDSEDDGENANEDEVLDSEEEREKKTRELEQEMDGLYDSYRERLRERDAKFKVKEAREKNKEREAWTGINEGSASDDDSDSDAEGGGWDEMQQAKVRDEDSSSSDESDDEDRPSIPSKKKRPSSAPEAPRETKRARLLTQLKEPIPSGNQASKIWFSQDIFAGIDNDLQNIEDDSEEENEDVEQEEEESVSSEGEEAEESDWDDENDFEVVPQDDQDTDMWDVSNENEDALKQAHIQSLHLSFLIFNTGLQPLEAMTLAQQLVNREKTKTQLINDGFNRYSLNAKDGLPSWFLDDESKHYKANIPVTKEAIAALRAKQRALDARPIKKVAEAKARKKYKASQRLEKAMKKAEGVNATSDMSEREKASQIEKLMRKGLSKGKPKKEVKLVVAKGAHKGVKGRPTGVKGRYTMVDSRMKKELRAKKRVEKASKKRKRA</sequence>
<feature type="region of interest" description="Disordered" evidence="9">
    <location>
        <begin position="827"/>
        <end position="886"/>
    </location>
</feature>
<feature type="compositionally biased region" description="Basic and acidic residues" evidence="9">
    <location>
        <begin position="471"/>
        <end position="480"/>
    </location>
</feature>
<feature type="active site" description="Proton acceptor" evidence="8">
    <location>
        <position position="158"/>
    </location>
</feature>
<dbReference type="GO" id="GO:0016435">
    <property type="term" value="F:rRNA (guanine) methyltransferase activity"/>
    <property type="evidence" value="ECO:0007669"/>
    <property type="project" value="TreeGrafter"/>
</dbReference>
<dbReference type="GO" id="GO:0000463">
    <property type="term" value="P:maturation of LSU-rRNA from tricistronic rRNA transcript (SSU-rRNA, 5.8S rRNA, LSU-rRNA)"/>
    <property type="evidence" value="ECO:0007669"/>
    <property type="project" value="TreeGrafter"/>
</dbReference>
<keyword evidence="6 8" id="KW-0949">S-adenosyl-L-methionine</keyword>
<gene>
    <name evidence="13" type="ORF">BT96DRAFT_912370</name>
</gene>
<dbReference type="EMBL" id="ML769384">
    <property type="protein sequence ID" value="KAE9411003.1"/>
    <property type="molecule type" value="Genomic_DNA"/>
</dbReference>
<feature type="compositionally biased region" description="Basic residues" evidence="9">
    <location>
        <begin position="870"/>
        <end position="886"/>
    </location>
</feature>
<organism evidence="13 14">
    <name type="scientific">Gymnopus androsaceus JB14</name>
    <dbReference type="NCBI Taxonomy" id="1447944"/>
    <lineage>
        <taxon>Eukaryota</taxon>
        <taxon>Fungi</taxon>
        <taxon>Dikarya</taxon>
        <taxon>Basidiomycota</taxon>
        <taxon>Agaricomycotina</taxon>
        <taxon>Agaricomycetes</taxon>
        <taxon>Agaricomycetidae</taxon>
        <taxon>Agaricales</taxon>
        <taxon>Marasmiineae</taxon>
        <taxon>Omphalotaceae</taxon>
        <taxon>Gymnopus</taxon>
    </lineage>
</organism>
<dbReference type="InterPro" id="IPR015507">
    <property type="entry name" value="rRNA-MeTfrase_E"/>
</dbReference>
<feature type="domain" description="DUF3381" evidence="12">
    <location>
        <begin position="244"/>
        <end position="395"/>
    </location>
</feature>
<feature type="binding site" evidence="8">
    <location>
        <position position="118"/>
    </location>
    <ligand>
        <name>S-adenosyl-L-methionine</name>
        <dbReference type="ChEBI" id="CHEBI:59789"/>
    </ligand>
</feature>
<feature type="binding site" evidence="8">
    <location>
        <position position="57"/>
    </location>
    <ligand>
        <name>S-adenosyl-L-methionine</name>
        <dbReference type="ChEBI" id="CHEBI:59789"/>
    </ligand>
</feature>
<evidence type="ECO:0000256" key="5">
    <source>
        <dbReference type="ARBA" id="ARBA00022679"/>
    </source>
</evidence>
<feature type="domain" description="Ribosomal RNA methyltransferase SPB1-like C-terminal" evidence="11">
    <location>
        <begin position="653"/>
        <end position="878"/>
    </location>
</feature>
<feature type="domain" description="Ribosomal RNA methyltransferase FtsJ" evidence="10">
    <location>
        <begin position="25"/>
        <end position="201"/>
    </location>
</feature>
<feature type="compositionally biased region" description="Acidic residues" evidence="9">
    <location>
        <begin position="447"/>
        <end position="470"/>
    </location>
</feature>
<dbReference type="OrthoDB" id="1287559at2759"/>
<evidence type="ECO:0000259" key="10">
    <source>
        <dbReference type="Pfam" id="PF01728"/>
    </source>
</evidence>
<reference evidence="13" key="1">
    <citation type="journal article" date="2019" name="Environ. Microbiol.">
        <title>Fungal ecological strategies reflected in gene transcription - a case study of two litter decomposers.</title>
        <authorList>
            <person name="Barbi F."/>
            <person name="Kohler A."/>
            <person name="Barry K."/>
            <person name="Baskaran P."/>
            <person name="Daum C."/>
            <person name="Fauchery L."/>
            <person name="Ihrmark K."/>
            <person name="Kuo A."/>
            <person name="LaButti K."/>
            <person name="Lipzen A."/>
            <person name="Morin E."/>
            <person name="Grigoriev I.V."/>
            <person name="Henrissat B."/>
            <person name="Lindahl B."/>
            <person name="Martin F."/>
        </authorList>
    </citation>
    <scope>NUCLEOTIDE SEQUENCE</scope>
    <source>
        <strain evidence="13">JB14</strain>
    </source>
</reference>
<dbReference type="GO" id="GO:0008650">
    <property type="term" value="F:rRNA (uridine-2'-O-)-methyltransferase activity"/>
    <property type="evidence" value="ECO:0007669"/>
    <property type="project" value="TreeGrafter"/>
</dbReference>
<dbReference type="Pfam" id="PF07780">
    <property type="entry name" value="Spb1_C"/>
    <property type="match status" value="1"/>
</dbReference>
<evidence type="ECO:0000313" key="14">
    <source>
        <dbReference type="Proteomes" id="UP000799118"/>
    </source>
</evidence>
<dbReference type="GO" id="GO:0005730">
    <property type="term" value="C:nucleolus"/>
    <property type="evidence" value="ECO:0007669"/>
    <property type="project" value="UniProtKB-SubCell"/>
</dbReference>
<evidence type="ECO:0000256" key="8">
    <source>
        <dbReference type="HAMAP-Rule" id="MF_03163"/>
    </source>
</evidence>
<feature type="compositionally biased region" description="Acidic residues" evidence="9">
    <location>
        <begin position="620"/>
        <end position="663"/>
    </location>
</feature>
<evidence type="ECO:0000259" key="12">
    <source>
        <dbReference type="Pfam" id="PF11861"/>
    </source>
</evidence>
<dbReference type="InterPro" id="IPR024576">
    <property type="entry name" value="rRNA_MeTfrase_Spb1_DUF3381"/>
</dbReference>
<keyword evidence="4 8" id="KW-0489">Methyltransferase</keyword>
<evidence type="ECO:0000256" key="3">
    <source>
        <dbReference type="ARBA" id="ARBA00022552"/>
    </source>
</evidence>
<evidence type="ECO:0000313" key="13">
    <source>
        <dbReference type="EMBL" id="KAE9411003.1"/>
    </source>
</evidence>
<feature type="region of interest" description="Disordered" evidence="9">
    <location>
        <begin position="444"/>
        <end position="603"/>
    </location>
</feature>
<dbReference type="FunFam" id="3.40.50.150:FF:000004">
    <property type="entry name" value="AdoMet-dependent rRNA methyltransferase SPB1"/>
    <property type="match status" value="1"/>
</dbReference>
<evidence type="ECO:0000256" key="7">
    <source>
        <dbReference type="ARBA" id="ARBA00023242"/>
    </source>
</evidence>
<dbReference type="GO" id="GO:0030687">
    <property type="term" value="C:preribosome, large subunit precursor"/>
    <property type="evidence" value="ECO:0007669"/>
    <property type="project" value="TreeGrafter"/>
</dbReference>
<keyword evidence="5 8" id="KW-0808">Transferase</keyword>
<feature type="compositionally biased region" description="Basic and acidic residues" evidence="9">
    <location>
        <begin position="489"/>
        <end position="515"/>
    </location>
</feature>
<evidence type="ECO:0000256" key="9">
    <source>
        <dbReference type="SAM" id="MobiDB-lite"/>
    </source>
</evidence>
<dbReference type="HAMAP" id="MF_03163">
    <property type="entry name" value="RNA_methyltr_E_SPB1"/>
    <property type="match status" value="1"/>
</dbReference>
<name>A0A6A4INM5_9AGAR</name>
<dbReference type="InterPro" id="IPR050082">
    <property type="entry name" value="RNA_methyltr_RlmE"/>
</dbReference>
<dbReference type="Pfam" id="PF11861">
    <property type="entry name" value="DUF3381"/>
    <property type="match status" value="1"/>
</dbReference>
<dbReference type="InterPro" id="IPR028589">
    <property type="entry name" value="SPB1-like"/>
</dbReference>
<keyword evidence="3 8" id="KW-0698">rRNA processing</keyword>
<evidence type="ECO:0000256" key="1">
    <source>
        <dbReference type="ARBA" id="ARBA00004604"/>
    </source>
</evidence>
<protein>
    <submittedName>
        <fullName evidence="13">Uncharacterized protein</fullName>
    </submittedName>
</protein>
<feature type="binding site" evidence="8">
    <location>
        <position position="77"/>
    </location>
    <ligand>
        <name>S-adenosyl-L-methionine</name>
        <dbReference type="ChEBI" id="CHEBI:59789"/>
    </ligand>
</feature>
<accession>A0A6A4INM5</accession>
<dbReference type="PANTHER" id="PTHR10920">
    <property type="entry name" value="RIBOSOMAL RNA METHYLTRANSFERASE"/>
    <property type="match status" value="1"/>
</dbReference>
<evidence type="ECO:0000259" key="11">
    <source>
        <dbReference type="Pfam" id="PF07780"/>
    </source>
</evidence>
<feature type="compositionally biased region" description="Acidic residues" evidence="9">
    <location>
        <begin position="524"/>
        <end position="533"/>
    </location>
</feature>
<feature type="binding site" evidence="8">
    <location>
        <position position="59"/>
    </location>
    <ligand>
        <name>S-adenosyl-L-methionine</name>
        <dbReference type="ChEBI" id="CHEBI:59789"/>
    </ligand>
</feature>